<reference evidence="1 2" key="1">
    <citation type="submission" date="2019-06" db="EMBL/GenBank/DDBJ databases">
        <title>Whole genome shotgun sequence of Brevibacillus parabrevis NBRC 12334.</title>
        <authorList>
            <person name="Hosoyama A."/>
            <person name="Uohara A."/>
            <person name="Ohji S."/>
            <person name="Ichikawa N."/>
        </authorList>
    </citation>
    <scope>NUCLEOTIDE SEQUENCE [LARGE SCALE GENOMIC DNA]</scope>
    <source>
        <strain evidence="1 2">NBRC 12334</strain>
    </source>
</reference>
<comment type="caution">
    <text evidence="1">The sequence shown here is derived from an EMBL/GenBank/DDBJ whole genome shotgun (WGS) entry which is preliminary data.</text>
</comment>
<accession>A0A4Y3P7W5</accession>
<dbReference type="RefSeq" id="WP_122962829.1">
    <property type="nucleotide sequence ID" value="NZ_BJMH01000001.1"/>
</dbReference>
<dbReference type="AlphaFoldDB" id="A0A4Y3P7W5"/>
<protein>
    <submittedName>
        <fullName evidence="1">Uncharacterized protein</fullName>
    </submittedName>
</protein>
<keyword evidence="2" id="KW-1185">Reference proteome</keyword>
<name>A0A4Y3P7W5_BREPA</name>
<gene>
    <name evidence="1" type="ORF">BPA01_01200</name>
</gene>
<proteinExistence type="predicted"/>
<dbReference type="STRING" id="54914.AV540_12390"/>
<evidence type="ECO:0000313" key="2">
    <source>
        <dbReference type="Proteomes" id="UP000316882"/>
    </source>
</evidence>
<sequence length="328" mass="37547">MDIEKGLRLLAKREQKAFKADAEHLKQIEQNIFAQVKGRKKSGSGRIAAILACSVLIAVTSAGVTSEFGQESSKNWSQEKESVPVSDYFVQRQLESMKELLWVYGGVNIEKMSRSPLDGVFLDAKEALLLEDKRRKLHVVLFPEGYQADQIKIKEDFTRSHDITYTFENARLKAERLPLRASGPTYVYAFQNILFLTNNLEFQADVKYAYELAQKKAAMLQSFSLEPSAFIYLSNDKQGRIYADLGWREEVLKQIARLSMQPVFENRPYKGSLPSVFLARHNPTAIVIYNDGKGSDQSVRYRWVEQTKTWELEGKQSLPAKDFAKQER</sequence>
<evidence type="ECO:0000313" key="1">
    <source>
        <dbReference type="EMBL" id="GEB30540.1"/>
    </source>
</evidence>
<dbReference type="EMBL" id="BJMH01000001">
    <property type="protein sequence ID" value="GEB30540.1"/>
    <property type="molecule type" value="Genomic_DNA"/>
</dbReference>
<dbReference type="Proteomes" id="UP000316882">
    <property type="component" value="Unassembled WGS sequence"/>
</dbReference>
<organism evidence="1 2">
    <name type="scientific">Brevibacillus parabrevis</name>
    <dbReference type="NCBI Taxonomy" id="54914"/>
    <lineage>
        <taxon>Bacteria</taxon>
        <taxon>Bacillati</taxon>
        <taxon>Bacillota</taxon>
        <taxon>Bacilli</taxon>
        <taxon>Bacillales</taxon>
        <taxon>Paenibacillaceae</taxon>
        <taxon>Brevibacillus</taxon>
    </lineage>
</organism>